<dbReference type="InterPro" id="IPR038726">
    <property type="entry name" value="PDDEXK_AddAB-type"/>
</dbReference>
<evidence type="ECO:0000313" key="3">
    <source>
        <dbReference type="Proteomes" id="UP000287502"/>
    </source>
</evidence>
<dbReference type="OrthoDB" id="9766257at2"/>
<dbReference type="EMBL" id="CP035108">
    <property type="protein sequence ID" value="QAR32962.1"/>
    <property type="molecule type" value="Genomic_DNA"/>
</dbReference>
<feature type="domain" description="PD-(D/E)XK endonuclease-like" evidence="1">
    <location>
        <begin position="620"/>
        <end position="866"/>
    </location>
</feature>
<sequence>MIHIYRTPAAKPVIPVISEYLKSSGLLSGNVCCVLPTGRNKRSLALRFNTSEKSPVILSIPEFNSFLFRTEKPVVPPELRHFFMRQAADRLSRDEKLALFKRTDPDFMENFITFAETGSAFFRFFREIKGELITAEELAKHALYTDYERQTRILHALWEAYTGILGANGLCDSSEMFDNPQFNQFFTDRFTDYVFLITGFLTRHEMRTLKTLSEKGSVHLFFHFIGDKTINHKEIEETLGTAVPDDEPAAPTGSIEVIETGSRMEEYEFITEKIYETAAKGVDFNRMAVILPDEKMKAYFIENDIYNLFNITAGTDGTYSEIYQTADIIRKAAEENLLSGGLIGIETMEKLTAQPFLKKITGFGSLAERIKDLIGMKRLAVTFDETAGFPSVRKVLTPFFKETHTTLTDAAKKLINLAEIFNENAEDQREKQHGTLVIKELKRLITVYAPVMDIFPLHTALTQLMGALARLGFHRPGGEVTVMGLLETRNMQFDAVFIPNMNADVFPPSSDKDLFLNTEIRCSLRLPTFLDREHLIKNYMSQIIAKSKFAYISCISRDKGSSYRSPFLEEIIIKRRLRVRPYSSSGFRIFSTTENGLRLYEQTSFKPDAGIAGKLKKRGISATMLNDYIACPYRFYAKYIIGLKPAERPEDSIPPYEYGKAIHSVLENIYSAGLPETAEELHGRIYSGFLEAIGKFDAYRVNPLEKEQAEDLAERLYLFAVNEINRFSEGWRPKTEEDELEAKINGMRLKGRLDRTDENGGKTAIIDYKLKTVKDFRDFKPEKIKDVQMPLYALLFMHKHGHMPDEILWYDLKKEFRTVKAFDVSRMDEFREFLEEMLKRLADPEQAYPRTDRQSDCRYCDYADLCGRS</sequence>
<dbReference type="InterPro" id="IPR011604">
    <property type="entry name" value="PDDEXK-like_dom_sf"/>
</dbReference>
<keyword evidence="3" id="KW-1185">Reference proteome</keyword>
<dbReference type="KEGG" id="gtl:EP073_05930"/>
<name>A0A3R5V101_9BACT</name>
<evidence type="ECO:0000313" key="2">
    <source>
        <dbReference type="EMBL" id="QAR32962.1"/>
    </source>
</evidence>
<proteinExistence type="predicted"/>
<dbReference type="SUPFAM" id="SSF52540">
    <property type="entry name" value="P-loop containing nucleoside triphosphate hydrolases"/>
    <property type="match status" value="1"/>
</dbReference>
<accession>A0A3R5V101</accession>
<dbReference type="RefSeq" id="WP_128466248.1">
    <property type="nucleotide sequence ID" value="NZ_CP035108.1"/>
</dbReference>
<reference evidence="2 3" key="1">
    <citation type="submission" date="2019-01" db="EMBL/GenBank/DDBJ databases">
        <title>Geovibrio thiophilus DSM 11263, complete genome.</title>
        <authorList>
            <person name="Spring S."/>
            <person name="Bunk B."/>
            <person name="Sproer C."/>
        </authorList>
    </citation>
    <scope>NUCLEOTIDE SEQUENCE [LARGE SCALE GENOMIC DNA]</scope>
    <source>
        <strain evidence="2 3">DSM 11263</strain>
    </source>
</reference>
<dbReference type="Pfam" id="PF12705">
    <property type="entry name" value="PDDEXK_1"/>
    <property type="match status" value="1"/>
</dbReference>
<dbReference type="AlphaFoldDB" id="A0A3R5V101"/>
<dbReference type="Proteomes" id="UP000287502">
    <property type="component" value="Chromosome"/>
</dbReference>
<organism evidence="2 3">
    <name type="scientific">Geovibrio thiophilus</name>
    <dbReference type="NCBI Taxonomy" id="139438"/>
    <lineage>
        <taxon>Bacteria</taxon>
        <taxon>Pseudomonadati</taxon>
        <taxon>Deferribacterota</taxon>
        <taxon>Deferribacteres</taxon>
        <taxon>Deferribacterales</taxon>
        <taxon>Geovibrionaceae</taxon>
        <taxon>Geovibrio</taxon>
    </lineage>
</organism>
<dbReference type="InterPro" id="IPR027417">
    <property type="entry name" value="P-loop_NTPase"/>
</dbReference>
<evidence type="ECO:0000259" key="1">
    <source>
        <dbReference type="Pfam" id="PF12705"/>
    </source>
</evidence>
<gene>
    <name evidence="2" type="ORF">EP073_05930</name>
</gene>
<protein>
    <submittedName>
        <fullName evidence="2">Dna2/Cas4 domain-containing protein</fullName>
    </submittedName>
</protein>
<dbReference type="Gene3D" id="3.90.320.10">
    <property type="match status" value="1"/>
</dbReference>